<evidence type="ECO:0000313" key="1">
    <source>
        <dbReference type="EMBL" id="KAF2532920.1"/>
    </source>
</evidence>
<proteinExistence type="predicted"/>
<protein>
    <submittedName>
        <fullName evidence="1">Uncharacterized protein</fullName>
    </submittedName>
</protein>
<dbReference type="EMBL" id="QGKY02002305">
    <property type="protein sequence ID" value="KAF2532920.1"/>
    <property type="molecule type" value="Genomic_DNA"/>
</dbReference>
<reference evidence="1" key="1">
    <citation type="submission" date="2019-12" db="EMBL/GenBank/DDBJ databases">
        <title>Genome sequencing and annotation of Brassica cretica.</title>
        <authorList>
            <person name="Studholme D.J."/>
            <person name="Sarris P.F."/>
        </authorList>
    </citation>
    <scope>NUCLEOTIDE SEQUENCE</scope>
    <source>
        <strain evidence="1">PFS-102/07</strain>
        <tissue evidence="1">Leaf</tissue>
    </source>
</reference>
<dbReference type="AlphaFoldDB" id="A0A8S9FH19"/>
<organism evidence="1">
    <name type="scientific">Brassica cretica</name>
    <name type="common">Mustard</name>
    <dbReference type="NCBI Taxonomy" id="69181"/>
    <lineage>
        <taxon>Eukaryota</taxon>
        <taxon>Viridiplantae</taxon>
        <taxon>Streptophyta</taxon>
        <taxon>Embryophyta</taxon>
        <taxon>Tracheophyta</taxon>
        <taxon>Spermatophyta</taxon>
        <taxon>Magnoliopsida</taxon>
        <taxon>eudicotyledons</taxon>
        <taxon>Gunneridae</taxon>
        <taxon>Pentapetalae</taxon>
        <taxon>rosids</taxon>
        <taxon>malvids</taxon>
        <taxon>Brassicales</taxon>
        <taxon>Brassicaceae</taxon>
        <taxon>Brassiceae</taxon>
        <taxon>Brassica</taxon>
    </lineage>
</organism>
<name>A0A8S9FH19_BRACR</name>
<gene>
    <name evidence="1" type="ORF">F2Q70_00031882</name>
</gene>
<accession>A0A8S9FH19</accession>
<sequence length="67" mass="7021">MLLDGHGCGLLIGNACCKKAVRRSGSVSSFGTCAAARRKQPDEKDDSVSPTVIYSFMQADGLTKTVA</sequence>
<comment type="caution">
    <text evidence="1">The sequence shown here is derived from an EMBL/GenBank/DDBJ whole genome shotgun (WGS) entry which is preliminary data.</text>
</comment>